<dbReference type="GO" id="GO:0031981">
    <property type="term" value="C:nuclear lumen"/>
    <property type="evidence" value="ECO:0007669"/>
    <property type="project" value="UniProtKB-ARBA"/>
</dbReference>
<evidence type="ECO:0000256" key="1">
    <source>
        <dbReference type="ARBA" id="ARBA00004123"/>
    </source>
</evidence>
<dbReference type="InterPro" id="IPR012340">
    <property type="entry name" value="NA-bd_OB-fold"/>
</dbReference>
<evidence type="ECO:0000313" key="4">
    <source>
        <dbReference type="EMBL" id="CAI2383410.1"/>
    </source>
</evidence>
<dbReference type="Proteomes" id="UP001295684">
    <property type="component" value="Unassembled WGS sequence"/>
</dbReference>
<evidence type="ECO:0000256" key="2">
    <source>
        <dbReference type="ARBA" id="ARBA00009761"/>
    </source>
</evidence>
<dbReference type="GO" id="GO:0006310">
    <property type="term" value="P:DNA recombination"/>
    <property type="evidence" value="ECO:0007669"/>
    <property type="project" value="InterPro"/>
</dbReference>
<dbReference type="AlphaFoldDB" id="A0AAD1Y3M3"/>
<evidence type="ECO:0000313" key="5">
    <source>
        <dbReference type="Proteomes" id="UP001295684"/>
    </source>
</evidence>
<keyword evidence="5" id="KW-1185">Reference proteome</keyword>
<dbReference type="Pfam" id="PF08661">
    <property type="entry name" value="Rep_fac-A_3"/>
    <property type="match status" value="1"/>
</dbReference>
<dbReference type="GO" id="GO:0006281">
    <property type="term" value="P:DNA repair"/>
    <property type="evidence" value="ECO:0007669"/>
    <property type="project" value="InterPro"/>
</dbReference>
<gene>
    <name evidence="4" type="ORF">ECRASSUSDP1_LOCUS24909</name>
</gene>
<dbReference type="GO" id="GO:0003677">
    <property type="term" value="F:DNA binding"/>
    <property type="evidence" value="ECO:0007669"/>
    <property type="project" value="InterPro"/>
</dbReference>
<evidence type="ECO:0000256" key="3">
    <source>
        <dbReference type="ARBA" id="ARBA00023242"/>
    </source>
</evidence>
<reference evidence="4" key="1">
    <citation type="submission" date="2023-07" db="EMBL/GenBank/DDBJ databases">
        <authorList>
            <consortium name="AG Swart"/>
            <person name="Singh M."/>
            <person name="Singh A."/>
            <person name="Seah K."/>
            <person name="Emmerich C."/>
        </authorList>
    </citation>
    <scope>NUCLEOTIDE SEQUENCE</scope>
    <source>
        <strain evidence="4">DP1</strain>
    </source>
</reference>
<dbReference type="SUPFAM" id="SSF50249">
    <property type="entry name" value="Nucleic acid-binding proteins"/>
    <property type="match status" value="1"/>
</dbReference>
<accession>A0AAD1Y3M3</accession>
<dbReference type="InterPro" id="IPR013970">
    <property type="entry name" value="Rfa2"/>
</dbReference>
<dbReference type="GO" id="GO:0006260">
    <property type="term" value="P:DNA replication"/>
    <property type="evidence" value="ECO:0007669"/>
    <property type="project" value="InterPro"/>
</dbReference>
<dbReference type="EMBL" id="CAMPGE010025673">
    <property type="protein sequence ID" value="CAI2383410.1"/>
    <property type="molecule type" value="Genomic_DNA"/>
</dbReference>
<evidence type="ECO:0008006" key="6">
    <source>
        <dbReference type="Google" id="ProtNLM"/>
    </source>
</evidence>
<dbReference type="Gene3D" id="2.40.50.140">
    <property type="entry name" value="Nucleic acid-binding proteins"/>
    <property type="match status" value="1"/>
</dbReference>
<protein>
    <recommendedName>
        <fullName evidence="6">Replication factor A protein 3</fullName>
    </recommendedName>
</protein>
<sequence length="111" mass="12533">MADEISKELFTPVLRTHLDTFSGKNVIFVGKIKSNDGRTLTLTDKNDDEVLISDFNGDSNITGFVEIRGVPSSSSSIEFRGLTKYNDDFNINQYEDMVQFGHDMNKECFLP</sequence>
<comment type="similarity">
    <text evidence="2">Belongs to the replication factor A protein 3 family.</text>
</comment>
<comment type="subcellular location">
    <subcellularLocation>
        <location evidence="1">Nucleus</location>
    </subcellularLocation>
</comment>
<keyword evidence="3" id="KW-0539">Nucleus</keyword>
<comment type="caution">
    <text evidence="4">The sequence shown here is derived from an EMBL/GenBank/DDBJ whole genome shotgun (WGS) entry which is preliminary data.</text>
</comment>
<name>A0AAD1Y3M3_EUPCR</name>
<proteinExistence type="inferred from homology"/>
<organism evidence="4 5">
    <name type="scientific">Euplotes crassus</name>
    <dbReference type="NCBI Taxonomy" id="5936"/>
    <lineage>
        <taxon>Eukaryota</taxon>
        <taxon>Sar</taxon>
        <taxon>Alveolata</taxon>
        <taxon>Ciliophora</taxon>
        <taxon>Intramacronucleata</taxon>
        <taxon>Spirotrichea</taxon>
        <taxon>Hypotrichia</taxon>
        <taxon>Euplotida</taxon>
        <taxon>Euplotidae</taxon>
        <taxon>Moneuplotes</taxon>
    </lineage>
</organism>